<evidence type="ECO:0000313" key="2">
    <source>
        <dbReference type="WBParaSite" id="ES5_v2.g27340.t1"/>
    </source>
</evidence>
<sequence length="142" mass="16704">MILVDLSEYYQIKPLKDVCDAFITENAAKPENVLKLYESFKRYTLKTAMAKVMETIASNTDEILKSKDFSSIEKETLLDIVKMDNLNSKEEELFQAVLIWVLNKHKNNENEIKTELADVFPFIRFPIMDLEFLHNFVEKYNQ</sequence>
<protein>
    <submittedName>
        <fullName evidence="2">BACK domain-containing protein</fullName>
    </submittedName>
</protein>
<evidence type="ECO:0000313" key="1">
    <source>
        <dbReference type="Proteomes" id="UP000887579"/>
    </source>
</evidence>
<accession>A0AC34GD37</accession>
<name>A0AC34GD37_9BILA</name>
<dbReference type="Proteomes" id="UP000887579">
    <property type="component" value="Unplaced"/>
</dbReference>
<reference evidence="2" key="1">
    <citation type="submission" date="2022-11" db="UniProtKB">
        <authorList>
            <consortium name="WormBaseParasite"/>
        </authorList>
    </citation>
    <scope>IDENTIFICATION</scope>
</reference>
<organism evidence="1 2">
    <name type="scientific">Panagrolaimus sp. ES5</name>
    <dbReference type="NCBI Taxonomy" id="591445"/>
    <lineage>
        <taxon>Eukaryota</taxon>
        <taxon>Metazoa</taxon>
        <taxon>Ecdysozoa</taxon>
        <taxon>Nematoda</taxon>
        <taxon>Chromadorea</taxon>
        <taxon>Rhabditida</taxon>
        <taxon>Tylenchina</taxon>
        <taxon>Panagrolaimomorpha</taxon>
        <taxon>Panagrolaimoidea</taxon>
        <taxon>Panagrolaimidae</taxon>
        <taxon>Panagrolaimus</taxon>
    </lineage>
</organism>
<dbReference type="WBParaSite" id="ES5_v2.g27340.t1">
    <property type="protein sequence ID" value="ES5_v2.g27340.t1"/>
    <property type="gene ID" value="ES5_v2.g27340"/>
</dbReference>
<proteinExistence type="predicted"/>